<dbReference type="PANTHER" id="PTHR43557:SF2">
    <property type="entry name" value="RIESKE DOMAIN-CONTAINING PROTEIN-RELATED"/>
    <property type="match status" value="1"/>
</dbReference>
<keyword evidence="2" id="KW-0285">Flavoprotein</keyword>
<dbReference type="PRINTS" id="PR00411">
    <property type="entry name" value="PNDRDTASEI"/>
</dbReference>
<dbReference type="InterPro" id="IPR050446">
    <property type="entry name" value="FAD-oxidoreductase/Apoptosis"/>
</dbReference>
<sequence length="451" mass="47474">MSHDPSTHNAPAHVVVVGAGHAGGRVVQHLGALGFAGRITLVGDERHPPYERPALSKEWLTCEQEPWSEAASAASTLTLAPAAFWEASALRDARIDRLHDRAVALDAAQRVLTLASGAQLPFDRLVVATGGAPRDGAIPGARQPGVHLLRTIDDSVALRRALRESRGLAIIGAGVIGMEVASSARELGVPVTVLEAGPRVLARCLPPAMSEWLVHEHRARGVRVELGVAVEEIAAAGEEANGAGQPGRYVVRCRKANVDADGDAASAGAAFDVAADTILIAIGVDCTPAFLDGTGFAGRQGVDVDVTCRSPRAPWLYAVGDVAHVLGGVSPSQGLRQETWRNAENQALAVAQSIVGEPRPYRETPWMWTDQLGYNIQVVGQPDPRDEVVMRGEPGAGPCAAFSVRDGRVVAGVLVNAGRERRFLEKLVESGAPVDLARLADARTPLRELAA</sequence>
<dbReference type="InterPro" id="IPR028202">
    <property type="entry name" value="Reductase_C"/>
</dbReference>
<dbReference type="SUPFAM" id="SSF51905">
    <property type="entry name" value="FAD/NAD(P)-binding domain"/>
    <property type="match status" value="2"/>
</dbReference>
<dbReference type="InterPro" id="IPR016156">
    <property type="entry name" value="FAD/NAD-linked_Rdtase_dimer_sf"/>
</dbReference>
<dbReference type="InterPro" id="IPR036188">
    <property type="entry name" value="FAD/NAD-bd_sf"/>
</dbReference>
<dbReference type="RefSeq" id="WP_116613554.1">
    <property type="nucleotide sequence ID" value="NZ_QEOB01000018.1"/>
</dbReference>
<evidence type="ECO:0000259" key="5">
    <source>
        <dbReference type="Pfam" id="PF07992"/>
    </source>
</evidence>
<evidence type="ECO:0000256" key="2">
    <source>
        <dbReference type="ARBA" id="ARBA00022630"/>
    </source>
</evidence>
<dbReference type="InterPro" id="IPR023753">
    <property type="entry name" value="FAD/NAD-binding_dom"/>
</dbReference>
<protein>
    <submittedName>
        <fullName evidence="7">3-phenylpropionate/trans-cinnamate dioxygenase ferredoxin reductase subunit</fullName>
    </submittedName>
</protein>
<feature type="domain" description="FAD/NAD(P)-binding" evidence="5">
    <location>
        <begin position="13"/>
        <end position="347"/>
    </location>
</feature>
<evidence type="ECO:0000256" key="3">
    <source>
        <dbReference type="ARBA" id="ARBA00022827"/>
    </source>
</evidence>
<dbReference type="PANTHER" id="PTHR43557">
    <property type="entry name" value="APOPTOSIS-INDUCING FACTOR 1"/>
    <property type="match status" value="1"/>
</dbReference>
<gene>
    <name evidence="7" type="ORF">C7402_118119</name>
</gene>
<dbReference type="Gene3D" id="3.50.50.60">
    <property type="entry name" value="FAD/NAD(P)-binding domain"/>
    <property type="match status" value="2"/>
</dbReference>
<evidence type="ECO:0000256" key="1">
    <source>
        <dbReference type="ARBA" id="ARBA00001974"/>
    </source>
</evidence>
<keyword evidence="8" id="KW-1185">Reference proteome</keyword>
<name>A0ABX5KDJ0_9BURK</name>
<dbReference type="Gene3D" id="3.30.390.30">
    <property type="match status" value="1"/>
</dbReference>
<dbReference type="Pfam" id="PF14759">
    <property type="entry name" value="Reductase_C"/>
    <property type="match status" value="1"/>
</dbReference>
<dbReference type="PRINTS" id="PR00368">
    <property type="entry name" value="FADPNR"/>
</dbReference>
<keyword evidence="7" id="KW-0223">Dioxygenase</keyword>
<reference evidence="7 8" key="1">
    <citation type="submission" date="2018-05" db="EMBL/GenBank/DDBJ databases">
        <title>Genomic Encyclopedia of Type Strains, Phase IV (KMG-V): Genome sequencing to study the core and pangenomes of soil and plant-associated prokaryotes.</title>
        <authorList>
            <person name="Whitman W."/>
        </authorList>
    </citation>
    <scope>NUCLEOTIDE SEQUENCE [LARGE SCALE GENOMIC DNA]</scope>
    <source>
        <strain evidence="7 8">SCZa-39</strain>
    </source>
</reference>
<evidence type="ECO:0000256" key="4">
    <source>
        <dbReference type="ARBA" id="ARBA00023002"/>
    </source>
</evidence>
<keyword evidence="4" id="KW-0560">Oxidoreductase</keyword>
<dbReference type="Pfam" id="PF07992">
    <property type="entry name" value="Pyr_redox_2"/>
    <property type="match status" value="1"/>
</dbReference>
<feature type="domain" description="Reductase C-terminal" evidence="6">
    <location>
        <begin position="366"/>
        <end position="450"/>
    </location>
</feature>
<dbReference type="EMBL" id="QEOB01000018">
    <property type="protein sequence ID" value="PVX75187.1"/>
    <property type="molecule type" value="Genomic_DNA"/>
</dbReference>
<evidence type="ECO:0000259" key="6">
    <source>
        <dbReference type="Pfam" id="PF14759"/>
    </source>
</evidence>
<dbReference type="GO" id="GO:0051213">
    <property type="term" value="F:dioxygenase activity"/>
    <property type="evidence" value="ECO:0007669"/>
    <property type="project" value="UniProtKB-KW"/>
</dbReference>
<comment type="cofactor">
    <cofactor evidence="1">
        <name>FAD</name>
        <dbReference type="ChEBI" id="CHEBI:57692"/>
    </cofactor>
</comment>
<proteinExistence type="predicted"/>
<keyword evidence="3" id="KW-0274">FAD</keyword>
<evidence type="ECO:0000313" key="7">
    <source>
        <dbReference type="EMBL" id="PVX75187.1"/>
    </source>
</evidence>
<comment type="caution">
    <text evidence="7">The sequence shown here is derived from an EMBL/GenBank/DDBJ whole genome shotgun (WGS) entry which is preliminary data.</text>
</comment>
<accession>A0ABX5KDJ0</accession>
<evidence type="ECO:0000313" key="8">
    <source>
        <dbReference type="Proteomes" id="UP000245712"/>
    </source>
</evidence>
<dbReference type="Proteomes" id="UP000245712">
    <property type="component" value="Unassembled WGS sequence"/>
</dbReference>
<dbReference type="SUPFAM" id="SSF55424">
    <property type="entry name" value="FAD/NAD-linked reductases, dimerisation (C-terminal) domain"/>
    <property type="match status" value="1"/>
</dbReference>
<organism evidence="7 8">
    <name type="scientific">Paraburkholderia unamae</name>
    <dbReference type="NCBI Taxonomy" id="219649"/>
    <lineage>
        <taxon>Bacteria</taxon>
        <taxon>Pseudomonadati</taxon>
        <taxon>Pseudomonadota</taxon>
        <taxon>Betaproteobacteria</taxon>
        <taxon>Burkholderiales</taxon>
        <taxon>Burkholderiaceae</taxon>
        <taxon>Paraburkholderia</taxon>
    </lineage>
</organism>